<proteinExistence type="inferred from homology"/>
<dbReference type="Gene3D" id="3.90.1150.10">
    <property type="entry name" value="Aspartate Aminotransferase, domain 1"/>
    <property type="match status" value="1"/>
</dbReference>
<accession>A0A6J6WZH9</accession>
<dbReference type="GO" id="GO:0004400">
    <property type="term" value="F:histidinol-phosphate transaminase activity"/>
    <property type="evidence" value="ECO:0007669"/>
    <property type="project" value="InterPro"/>
</dbReference>
<keyword evidence="4" id="KW-0663">Pyridoxal phosphate</keyword>
<dbReference type="InterPro" id="IPR024892">
    <property type="entry name" value="ArAT"/>
</dbReference>
<evidence type="ECO:0000256" key="4">
    <source>
        <dbReference type="ARBA" id="ARBA00022898"/>
    </source>
</evidence>
<dbReference type="InterPro" id="IPR015422">
    <property type="entry name" value="PyrdxlP-dep_Trfase_small"/>
</dbReference>
<dbReference type="PANTHER" id="PTHR43643">
    <property type="entry name" value="HISTIDINOL-PHOSPHATE AMINOTRANSFERASE 2"/>
    <property type="match status" value="1"/>
</dbReference>
<evidence type="ECO:0000256" key="3">
    <source>
        <dbReference type="ARBA" id="ARBA00022679"/>
    </source>
</evidence>
<dbReference type="GO" id="GO:0000105">
    <property type="term" value="P:L-histidine biosynthetic process"/>
    <property type="evidence" value="ECO:0007669"/>
    <property type="project" value="InterPro"/>
</dbReference>
<keyword evidence="2" id="KW-0032">Aminotransferase</keyword>
<protein>
    <submittedName>
        <fullName evidence="6">Unannotated protein</fullName>
    </submittedName>
</protein>
<dbReference type="GO" id="GO:0030170">
    <property type="term" value="F:pyridoxal phosphate binding"/>
    <property type="evidence" value="ECO:0007669"/>
    <property type="project" value="InterPro"/>
</dbReference>
<keyword evidence="3" id="KW-0808">Transferase</keyword>
<evidence type="ECO:0000313" key="6">
    <source>
        <dbReference type="EMBL" id="CAB4790042.1"/>
    </source>
</evidence>
<dbReference type="InterPro" id="IPR050106">
    <property type="entry name" value="HistidinolP_aminotransfase"/>
</dbReference>
<dbReference type="CDD" id="cd00609">
    <property type="entry name" value="AAT_like"/>
    <property type="match status" value="1"/>
</dbReference>
<sequence length="386" mass="41417">MAAEPVTCTVVQDRFVREPSGYRDTVIPSARPAVQSLPAYRPGKGAAQAEKEHGITNAIKLASNENPEAPLDAIVAAVTRAAEGAHRYADHRATAVRERLASWLGVNVEGVTVGSGSVGLLQQLFLTYIDAGDEVVYPWRSFEVYPVYTKLMGGKEVTSPLNAAHSFDLDALAQAITPSTRMVLLATPNNPTGTALRVSEMRQLLAGISPSTVVVIDEAYREFLDPSFGDPVHELVPHFPNVVVTRTFSKAHGLAGIRAGYAIGHPEVIASIDKTLFPFAVSALAQAAAIAAIDAEDQINERVGRILGERARVISALKGAGWTLPDAQANFVYLPLGGDADAIYLEMEKRGVVTRPFSNEGIRITIGSVQENDRFLRTLAEVATPR</sequence>
<dbReference type="InterPro" id="IPR004839">
    <property type="entry name" value="Aminotransferase_I/II_large"/>
</dbReference>
<reference evidence="6" key="1">
    <citation type="submission" date="2020-05" db="EMBL/GenBank/DDBJ databases">
        <authorList>
            <person name="Chiriac C."/>
            <person name="Salcher M."/>
            <person name="Ghai R."/>
            <person name="Kavagutti S V."/>
        </authorList>
    </citation>
    <scope>NUCLEOTIDE SEQUENCE</scope>
</reference>
<evidence type="ECO:0000256" key="2">
    <source>
        <dbReference type="ARBA" id="ARBA00022576"/>
    </source>
</evidence>
<dbReference type="EMBL" id="CAFAAJ010000006">
    <property type="protein sequence ID" value="CAB4790042.1"/>
    <property type="molecule type" value="Genomic_DNA"/>
</dbReference>
<dbReference type="InterPro" id="IPR015421">
    <property type="entry name" value="PyrdxlP-dep_Trfase_major"/>
</dbReference>
<dbReference type="HAMAP" id="MF_01023">
    <property type="entry name" value="HisC_aminotrans_2"/>
    <property type="match status" value="1"/>
</dbReference>
<dbReference type="AlphaFoldDB" id="A0A6J6WZH9"/>
<name>A0A6J6WZH9_9ZZZZ</name>
<dbReference type="InterPro" id="IPR005861">
    <property type="entry name" value="HisP_aminotrans"/>
</dbReference>
<feature type="domain" description="Aminotransferase class I/classII large" evidence="5">
    <location>
        <begin position="57"/>
        <end position="378"/>
    </location>
</feature>
<gene>
    <name evidence="6" type="ORF">UFOPK3001_00154</name>
    <name evidence="7" type="ORF">UFOPK3954_00614</name>
</gene>
<dbReference type="EMBL" id="CAFBON010000047">
    <property type="protein sequence ID" value="CAB4982508.1"/>
    <property type="molecule type" value="Genomic_DNA"/>
</dbReference>
<dbReference type="SUPFAM" id="SSF53383">
    <property type="entry name" value="PLP-dependent transferases"/>
    <property type="match status" value="1"/>
</dbReference>
<dbReference type="NCBIfam" id="NF002878">
    <property type="entry name" value="PRK03321.1"/>
    <property type="match status" value="1"/>
</dbReference>
<dbReference type="NCBIfam" id="TIGR01141">
    <property type="entry name" value="hisC"/>
    <property type="match status" value="1"/>
</dbReference>
<evidence type="ECO:0000259" key="5">
    <source>
        <dbReference type="Pfam" id="PF00155"/>
    </source>
</evidence>
<dbReference type="Pfam" id="PF00155">
    <property type="entry name" value="Aminotran_1_2"/>
    <property type="match status" value="1"/>
</dbReference>
<dbReference type="Gene3D" id="3.40.640.10">
    <property type="entry name" value="Type I PLP-dependent aspartate aminotransferase-like (Major domain)"/>
    <property type="match status" value="1"/>
</dbReference>
<evidence type="ECO:0000313" key="7">
    <source>
        <dbReference type="EMBL" id="CAB4982508.1"/>
    </source>
</evidence>
<dbReference type="PANTHER" id="PTHR43643:SF3">
    <property type="entry name" value="HISTIDINOL-PHOSPHATE AMINOTRANSFERASE"/>
    <property type="match status" value="1"/>
</dbReference>
<dbReference type="InterPro" id="IPR015424">
    <property type="entry name" value="PyrdxlP-dep_Trfase"/>
</dbReference>
<organism evidence="6">
    <name type="scientific">freshwater metagenome</name>
    <dbReference type="NCBI Taxonomy" id="449393"/>
    <lineage>
        <taxon>unclassified sequences</taxon>
        <taxon>metagenomes</taxon>
        <taxon>ecological metagenomes</taxon>
    </lineage>
</organism>
<comment type="cofactor">
    <cofactor evidence="1">
        <name>pyridoxal 5'-phosphate</name>
        <dbReference type="ChEBI" id="CHEBI:597326"/>
    </cofactor>
</comment>
<evidence type="ECO:0000256" key="1">
    <source>
        <dbReference type="ARBA" id="ARBA00001933"/>
    </source>
</evidence>